<keyword evidence="3" id="KW-1185">Reference proteome</keyword>
<dbReference type="GO" id="GO:0016197">
    <property type="term" value="P:endosomal transport"/>
    <property type="evidence" value="ECO:0007669"/>
    <property type="project" value="TreeGrafter"/>
</dbReference>
<dbReference type="GO" id="GO:0006888">
    <property type="term" value="P:endoplasmic reticulum to Golgi vesicle-mediated transport"/>
    <property type="evidence" value="ECO:0007669"/>
    <property type="project" value="TreeGrafter"/>
</dbReference>
<sequence length="253" mass="29303">MLLNFLKKTPFYEIYHKYDLFTQKSLSQQGQDYWVINEVFHGKRNGYFVEIGSADGISINNTYLLEKVYGWTGICVEPNPEYFALLQKVRTATCFNVCVDRDFGKVEFVLDKLHGGILESHHYNQSVSGQTRALAERTISLEAIPLVDLLKQANAPRVIDYLSIDVEGAETRILGDFPFDEYQFTCMTVELPSPELQEVLQTNGYLCVKVVPGLDHFYIHRSFIKNYHSNAYNFYTRNTLGDRLNHWFRLLTN</sequence>
<feature type="domain" description="Methyltransferase FkbM" evidence="1">
    <location>
        <begin position="50"/>
        <end position="193"/>
    </location>
</feature>
<protein>
    <submittedName>
        <fullName evidence="2">FkbM family methyltransferase</fullName>
    </submittedName>
</protein>
<comment type="caution">
    <text evidence="2">The sequence shown here is derived from an EMBL/GenBank/DDBJ whole genome shotgun (WGS) entry which is preliminary data.</text>
</comment>
<name>A0AAW9QGT3_9CHRO</name>
<dbReference type="PANTHER" id="PTHR34009">
    <property type="entry name" value="PROTEIN STAR"/>
    <property type="match status" value="1"/>
</dbReference>
<keyword evidence="2" id="KW-0489">Methyltransferase</keyword>
<evidence type="ECO:0000259" key="1">
    <source>
        <dbReference type="Pfam" id="PF05050"/>
    </source>
</evidence>
<dbReference type="AlphaFoldDB" id="A0AAW9QGT3"/>
<dbReference type="InterPro" id="IPR029063">
    <property type="entry name" value="SAM-dependent_MTases_sf"/>
</dbReference>
<evidence type="ECO:0000313" key="2">
    <source>
        <dbReference type="EMBL" id="MEG3436220.1"/>
    </source>
</evidence>
<dbReference type="GO" id="GO:0005886">
    <property type="term" value="C:plasma membrane"/>
    <property type="evidence" value="ECO:0007669"/>
    <property type="project" value="TreeGrafter"/>
</dbReference>
<proteinExistence type="predicted"/>
<dbReference type="Proteomes" id="UP001328733">
    <property type="component" value="Unassembled WGS sequence"/>
</dbReference>
<dbReference type="EMBL" id="JBAFSM010000004">
    <property type="protein sequence ID" value="MEG3436220.1"/>
    <property type="molecule type" value="Genomic_DNA"/>
</dbReference>
<dbReference type="InterPro" id="IPR006342">
    <property type="entry name" value="FkbM_mtfrase"/>
</dbReference>
<dbReference type="Gene3D" id="3.40.50.150">
    <property type="entry name" value="Vaccinia Virus protein VP39"/>
    <property type="match status" value="1"/>
</dbReference>
<dbReference type="NCBIfam" id="TIGR01444">
    <property type="entry name" value="fkbM_fam"/>
    <property type="match status" value="1"/>
</dbReference>
<dbReference type="InterPro" id="IPR053202">
    <property type="entry name" value="EGF_Rcpt_Signaling_Reg"/>
</dbReference>
<dbReference type="GO" id="GO:0032259">
    <property type="term" value="P:methylation"/>
    <property type="evidence" value="ECO:0007669"/>
    <property type="project" value="UniProtKB-KW"/>
</dbReference>
<dbReference type="PANTHER" id="PTHR34009:SF2">
    <property type="entry name" value="PROTEIN STAR"/>
    <property type="match status" value="1"/>
</dbReference>
<keyword evidence="2" id="KW-0808">Transferase</keyword>
<accession>A0AAW9QGT3</accession>
<dbReference type="GO" id="GO:0008168">
    <property type="term" value="F:methyltransferase activity"/>
    <property type="evidence" value="ECO:0007669"/>
    <property type="project" value="UniProtKB-KW"/>
</dbReference>
<organism evidence="2 3">
    <name type="scientific">Pannus brasiliensis CCIBt3594</name>
    <dbReference type="NCBI Taxonomy" id="1427578"/>
    <lineage>
        <taxon>Bacteria</taxon>
        <taxon>Bacillati</taxon>
        <taxon>Cyanobacteriota</taxon>
        <taxon>Cyanophyceae</taxon>
        <taxon>Oscillatoriophycideae</taxon>
        <taxon>Chroococcales</taxon>
        <taxon>Microcystaceae</taxon>
        <taxon>Pannus</taxon>
    </lineage>
</organism>
<dbReference type="GO" id="GO:0005737">
    <property type="term" value="C:cytoplasm"/>
    <property type="evidence" value="ECO:0007669"/>
    <property type="project" value="GOC"/>
</dbReference>
<evidence type="ECO:0000313" key="3">
    <source>
        <dbReference type="Proteomes" id="UP001328733"/>
    </source>
</evidence>
<reference evidence="2 3" key="1">
    <citation type="submission" date="2024-01" db="EMBL/GenBank/DDBJ databases">
        <title>Genomic insights into the taxonomy and metabolism of the cyanobacterium Pannus brasiliensis CCIBt3594.</title>
        <authorList>
            <person name="Machado M."/>
            <person name="Botero N.B."/>
            <person name="Andreote A.P.D."/>
            <person name="Feitosa A.M.T."/>
            <person name="Popin R."/>
            <person name="Sivonen K."/>
            <person name="Fiore M.F."/>
        </authorList>
    </citation>
    <scope>NUCLEOTIDE SEQUENCE [LARGE SCALE GENOMIC DNA]</scope>
    <source>
        <strain evidence="2 3">CCIBt3594</strain>
    </source>
</reference>
<dbReference type="SUPFAM" id="SSF53335">
    <property type="entry name" value="S-adenosyl-L-methionine-dependent methyltransferases"/>
    <property type="match status" value="1"/>
</dbReference>
<gene>
    <name evidence="2" type="ORF">V0288_03735</name>
</gene>
<dbReference type="Pfam" id="PF05050">
    <property type="entry name" value="Methyltransf_21"/>
    <property type="match status" value="1"/>
</dbReference>